<protein>
    <submittedName>
        <fullName evidence="2">Uncharacterized protein</fullName>
    </submittedName>
</protein>
<feature type="region of interest" description="Disordered" evidence="1">
    <location>
        <begin position="74"/>
        <end position="125"/>
    </location>
</feature>
<feature type="region of interest" description="Disordered" evidence="1">
    <location>
        <begin position="1"/>
        <end position="50"/>
    </location>
</feature>
<reference evidence="2 3" key="1">
    <citation type="journal article" date="2023" name="Plants (Basel)">
        <title>Bridging the Gap: Combining Genomics and Transcriptomics Approaches to Understand Stylosanthes scabra, an Orphan Legume from the Brazilian Caatinga.</title>
        <authorList>
            <person name="Ferreira-Neto J.R.C."/>
            <person name="da Silva M.D."/>
            <person name="Binneck E."/>
            <person name="de Melo N.F."/>
            <person name="da Silva R.H."/>
            <person name="de Melo A.L.T.M."/>
            <person name="Pandolfi V."/>
            <person name="Bustamante F.O."/>
            <person name="Brasileiro-Vidal A.C."/>
            <person name="Benko-Iseppon A.M."/>
        </authorList>
    </citation>
    <scope>NUCLEOTIDE SEQUENCE [LARGE SCALE GENOMIC DNA]</scope>
    <source>
        <tissue evidence="2">Leaves</tissue>
    </source>
</reference>
<proteinExistence type="predicted"/>
<name>A0ABU6U910_9FABA</name>
<feature type="compositionally biased region" description="Acidic residues" evidence="1">
    <location>
        <begin position="100"/>
        <end position="109"/>
    </location>
</feature>
<accession>A0ABU6U910</accession>
<evidence type="ECO:0000256" key="1">
    <source>
        <dbReference type="SAM" id="MobiDB-lite"/>
    </source>
</evidence>
<gene>
    <name evidence="2" type="ORF">PIB30_013345</name>
</gene>
<evidence type="ECO:0000313" key="3">
    <source>
        <dbReference type="Proteomes" id="UP001341840"/>
    </source>
</evidence>
<organism evidence="2 3">
    <name type="scientific">Stylosanthes scabra</name>
    <dbReference type="NCBI Taxonomy" id="79078"/>
    <lineage>
        <taxon>Eukaryota</taxon>
        <taxon>Viridiplantae</taxon>
        <taxon>Streptophyta</taxon>
        <taxon>Embryophyta</taxon>
        <taxon>Tracheophyta</taxon>
        <taxon>Spermatophyta</taxon>
        <taxon>Magnoliopsida</taxon>
        <taxon>eudicotyledons</taxon>
        <taxon>Gunneridae</taxon>
        <taxon>Pentapetalae</taxon>
        <taxon>rosids</taxon>
        <taxon>fabids</taxon>
        <taxon>Fabales</taxon>
        <taxon>Fabaceae</taxon>
        <taxon>Papilionoideae</taxon>
        <taxon>50 kb inversion clade</taxon>
        <taxon>dalbergioids sensu lato</taxon>
        <taxon>Dalbergieae</taxon>
        <taxon>Pterocarpus clade</taxon>
        <taxon>Stylosanthes</taxon>
    </lineage>
</organism>
<evidence type="ECO:0000313" key="2">
    <source>
        <dbReference type="EMBL" id="MED6156313.1"/>
    </source>
</evidence>
<dbReference type="Proteomes" id="UP001341840">
    <property type="component" value="Unassembled WGS sequence"/>
</dbReference>
<sequence>MPPTRKSLRLAGLPPFVPSTSPKSVLRPNKILGTVQAPVKKPPTDIKGKKTARIIARGGPSRPKPKKVVVIDLVNDEEEEAQDKEAATEEPPLVANQAEEREEEEDPEEYAPPYSPHPPFPAFLS</sequence>
<keyword evidence="3" id="KW-1185">Reference proteome</keyword>
<feature type="compositionally biased region" description="Pro residues" evidence="1">
    <location>
        <begin position="113"/>
        <end position="125"/>
    </location>
</feature>
<comment type="caution">
    <text evidence="2">The sequence shown here is derived from an EMBL/GenBank/DDBJ whole genome shotgun (WGS) entry which is preliminary data.</text>
</comment>
<dbReference type="EMBL" id="JASCZI010120863">
    <property type="protein sequence ID" value="MED6156313.1"/>
    <property type="molecule type" value="Genomic_DNA"/>
</dbReference>